<comment type="caution">
    <text evidence="2">The sequence shown here is derived from an EMBL/GenBank/DDBJ whole genome shotgun (WGS) entry which is preliminary data.</text>
</comment>
<dbReference type="AlphaFoldDB" id="A0A9N8WFR8"/>
<organism evidence="2 3">
    <name type="scientific">Acaulospora morrowiae</name>
    <dbReference type="NCBI Taxonomy" id="94023"/>
    <lineage>
        <taxon>Eukaryota</taxon>
        <taxon>Fungi</taxon>
        <taxon>Fungi incertae sedis</taxon>
        <taxon>Mucoromycota</taxon>
        <taxon>Glomeromycotina</taxon>
        <taxon>Glomeromycetes</taxon>
        <taxon>Diversisporales</taxon>
        <taxon>Acaulosporaceae</taxon>
        <taxon>Acaulospora</taxon>
    </lineage>
</organism>
<evidence type="ECO:0000313" key="3">
    <source>
        <dbReference type="Proteomes" id="UP000789342"/>
    </source>
</evidence>
<evidence type="ECO:0000313" key="2">
    <source>
        <dbReference type="EMBL" id="CAG8488234.1"/>
    </source>
</evidence>
<accession>A0A9N8WFR8</accession>
<dbReference type="EMBL" id="CAJVPV010001155">
    <property type="protein sequence ID" value="CAG8488234.1"/>
    <property type="molecule type" value="Genomic_DNA"/>
</dbReference>
<dbReference type="Proteomes" id="UP000789342">
    <property type="component" value="Unassembled WGS sequence"/>
</dbReference>
<evidence type="ECO:0000256" key="1">
    <source>
        <dbReference type="SAM" id="MobiDB-lite"/>
    </source>
</evidence>
<sequence length="462" mass="52992">MSKRNLFETIEDKEIIIERSINHIWKATKRKILSIAFDNLKRQATTTLNNYDIATTNLDAPPIFIRDASEEESAQEETKKLIKPLNGIQISELGTAEITISPHAREKTPEPISQSILPTQILEPDGLPTLPTHALTLESDSQETTPKPPRTLRKRKAKMQIEKKTFSKYSVPPTPTPTRKRKATIHIEKETSSESSALPTPTPTQTSTKSVGKRKVNTESMSSEVTKRKSFSLPLDINYITQPPSQNWNDVRLWMEEDIKKLQNILLMYKMKNLKSVLDLKVEFVIYSEGYVQYIIAWVEKNKTRGHKISTIFTQPEFIEERKKTPNPVATPMSRAFGRGERVSSRAYEILMRELPEERATSLSDEIIGARRAHKLILTVGWRCLTNFPDITPSFLRNITNEQMENLHIQISELKNEQFTEGYNSTEIHKAPIDPNINRALTGFDYRRYLCGLREQKSSSKK</sequence>
<feature type="region of interest" description="Disordered" evidence="1">
    <location>
        <begin position="168"/>
        <end position="223"/>
    </location>
</feature>
<feature type="region of interest" description="Disordered" evidence="1">
    <location>
        <begin position="122"/>
        <end position="155"/>
    </location>
</feature>
<keyword evidence="3" id="KW-1185">Reference proteome</keyword>
<gene>
    <name evidence="2" type="ORF">AMORRO_LOCUS2649</name>
</gene>
<name>A0A9N8WFR8_9GLOM</name>
<protein>
    <submittedName>
        <fullName evidence="2">9819_t:CDS:1</fullName>
    </submittedName>
</protein>
<proteinExistence type="predicted"/>
<reference evidence="2" key="1">
    <citation type="submission" date="2021-06" db="EMBL/GenBank/DDBJ databases">
        <authorList>
            <person name="Kallberg Y."/>
            <person name="Tangrot J."/>
            <person name="Rosling A."/>
        </authorList>
    </citation>
    <scope>NUCLEOTIDE SEQUENCE</scope>
    <source>
        <strain evidence="2">CL551</strain>
    </source>
</reference>